<reference evidence="13 14" key="1">
    <citation type="journal article" date="2023" name="Int. J. Syst. Evol. Microbiol.">
        <title>Terrisporobacter hibernicus sp. nov., isolated from bovine faeces in Northern Ireland.</title>
        <authorList>
            <person name="Mitchell M."/>
            <person name="Nguyen S.V."/>
            <person name="Connor M."/>
            <person name="Fairley D.J."/>
            <person name="Donoghue O."/>
            <person name="Marshall H."/>
            <person name="Koolman L."/>
            <person name="McMullan G."/>
            <person name="Schaffer K.E."/>
            <person name="McGrath J.W."/>
            <person name="Fanning S."/>
        </authorList>
    </citation>
    <scope>NUCLEOTIDE SEQUENCE [LARGE SCALE GENOMIC DNA]</scope>
    <source>
        <strain evidence="13 14">MCA3</strain>
    </source>
</reference>
<evidence type="ECO:0000256" key="9">
    <source>
        <dbReference type="ARBA" id="ARBA00023049"/>
    </source>
</evidence>
<evidence type="ECO:0000256" key="2">
    <source>
        <dbReference type="ARBA" id="ARBA00004141"/>
    </source>
</evidence>
<dbReference type="InterPro" id="IPR008915">
    <property type="entry name" value="Peptidase_M50"/>
</dbReference>
<dbReference type="Pfam" id="PF02163">
    <property type="entry name" value="Peptidase_M50"/>
    <property type="match status" value="1"/>
</dbReference>
<dbReference type="InterPro" id="IPR001478">
    <property type="entry name" value="PDZ"/>
</dbReference>
<evidence type="ECO:0000256" key="3">
    <source>
        <dbReference type="ARBA" id="ARBA00007931"/>
    </source>
</evidence>
<evidence type="ECO:0000313" key="13">
    <source>
        <dbReference type="EMBL" id="UEL48344.1"/>
    </source>
</evidence>
<organism evidence="13 14">
    <name type="scientific">Terrisporobacter hibernicus</name>
    <dbReference type="NCBI Taxonomy" id="2813371"/>
    <lineage>
        <taxon>Bacteria</taxon>
        <taxon>Bacillati</taxon>
        <taxon>Bacillota</taxon>
        <taxon>Clostridia</taxon>
        <taxon>Peptostreptococcales</taxon>
        <taxon>Peptostreptococcaceae</taxon>
        <taxon>Terrisporobacter</taxon>
    </lineage>
</organism>
<keyword evidence="11" id="KW-0479">Metal-binding</keyword>
<evidence type="ECO:0000256" key="10">
    <source>
        <dbReference type="ARBA" id="ARBA00023136"/>
    </source>
</evidence>
<dbReference type="PROSITE" id="PS50106">
    <property type="entry name" value="PDZ"/>
    <property type="match status" value="1"/>
</dbReference>
<dbReference type="GO" id="GO:0046872">
    <property type="term" value="F:metal ion binding"/>
    <property type="evidence" value="ECO:0007669"/>
    <property type="project" value="UniProtKB-KW"/>
</dbReference>
<gene>
    <name evidence="13" type="primary">rseP</name>
    <name evidence="13" type="ORF">JW646_02505</name>
</gene>
<evidence type="ECO:0000256" key="5">
    <source>
        <dbReference type="ARBA" id="ARBA00022692"/>
    </source>
</evidence>
<dbReference type="PANTHER" id="PTHR42837">
    <property type="entry name" value="REGULATOR OF SIGMA-E PROTEASE RSEP"/>
    <property type="match status" value="1"/>
</dbReference>
<sequence length="340" mass="37004">MTIIAALLLFGVIILIHEFGHFIFAKKNGITVHEFSIGMGPKLFGKEKNGTMYSIRILPIGGYVSMEGEDEESNKPGSFGTKSILQRASVIFAGPFFNLVLAVIFLIPVFIYMGSPTTTLEILDNSPASKANLQSGDIVKSINGKEVNSWNEFTKIISSSKGEELSIAVDRNNKTVKVNVMPEKNEEGTYKIGVTYKKDRSIISAIKQSFIQTGQITIQMITFLKQMITGTVPGGLTNSVAGPVGVISIVSGAAKTGIMNLLYLGSIISLNLGIINLVPFPALDGGRLLLLFIEWIRGGKKINPDKEAMINMIGFCALMAFMVFITYNDVTKLFKGVIKF</sequence>
<accession>A0AAX2ZG78</accession>
<dbReference type="InterPro" id="IPR036034">
    <property type="entry name" value="PDZ_sf"/>
</dbReference>
<feature type="domain" description="PDZ" evidence="12">
    <location>
        <begin position="121"/>
        <end position="184"/>
    </location>
</feature>
<dbReference type="AlphaFoldDB" id="A0AAX2ZG78"/>
<keyword evidence="9 11" id="KW-0482">Metalloprotease</keyword>
<keyword evidence="10 11" id="KW-0472">Membrane</keyword>
<comment type="similarity">
    <text evidence="3 11">Belongs to the peptidase M50B family.</text>
</comment>
<evidence type="ECO:0000259" key="12">
    <source>
        <dbReference type="PROSITE" id="PS50106"/>
    </source>
</evidence>
<name>A0AAX2ZG78_9FIRM</name>
<keyword evidence="8 11" id="KW-1133">Transmembrane helix</keyword>
<evidence type="ECO:0000256" key="8">
    <source>
        <dbReference type="ARBA" id="ARBA00022989"/>
    </source>
</evidence>
<keyword evidence="4" id="KW-0645">Protease</keyword>
<evidence type="ECO:0000256" key="4">
    <source>
        <dbReference type="ARBA" id="ARBA00022670"/>
    </source>
</evidence>
<keyword evidence="14" id="KW-1185">Reference proteome</keyword>
<dbReference type="KEGG" id="tem:JW646_02505"/>
<protein>
    <recommendedName>
        <fullName evidence="11">Zinc metalloprotease</fullName>
        <ecNumber evidence="11">3.4.24.-</ecNumber>
    </recommendedName>
</protein>
<dbReference type="EC" id="3.4.24.-" evidence="11"/>
<dbReference type="NCBIfam" id="TIGR00054">
    <property type="entry name" value="RIP metalloprotease RseP"/>
    <property type="match status" value="1"/>
</dbReference>
<evidence type="ECO:0000256" key="7">
    <source>
        <dbReference type="ARBA" id="ARBA00022833"/>
    </source>
</evidence>
<keyword evidence="5 11" id="KW-0812">Transmembrane</keyword>
<comment type="cofactor">
    <cofactor evidence="1 11">
        <name>Zn(2+)</name>
        <dbReference type="ChEBI" id="CHEBI:29105"/>
    </cofactor>
</comment>
<dbReference type="GO" id="GO:0006508">
    <property type="term" value="P:proteolysis"/>
    <property type="evidence" value="ECO:0007669"/>
    <property type="project" value="UniProtKB-KW"/>
</dbReference>
<dbReference type="Gene3D" id="2.30.42.10">
    <property type="match status" value="1"/>
</dbReference>
<evidence type="ECO:0000256" key="1">
    <source>
        <dbReference type="ARBA" id="ARBA00001947"/>
    </source>
</evidence>
<dbReference type="RefSeq" id="WP_148557799.1">
    <property type="nucleotide sequence ID" value="NZ_CP081135.1"/>
</dbReference>
<dbReference type="Proteomes" id="UP001198983">
    <property type="component" value="Chromosome"/>
</dbReference>
<evidence type="ECO:0000256" key="6">
    <source>
        <dbReference type="ARBA" id="ARBA00022801"/>
    </source>
</evidence>
<keyword evidence="6 11" id="KW-0378">Hydrolase</keyword>
<keyword evidence="7 11" id="KW-0862">Zinc</keyword>
<feature type="transmembrane region" description="Helical" evidence="11">
    <location>
        <begin position="261"/>
        <end position="282"/>
    </location>
</feature>
<dbReference type="InterPro" id="IPR004387">
    <property type="entry name" value="Pept_M50_Zn"/>
</dbReference>
<evidence type="ECO:0000313" key="14">
    <source>
        <dbReference type="Proteomes" id="UP001198983"/>
    </source>
</evidence>
<dbReference type="PANTHER" id="PTHR42837:SF2">
    <property type="entry name" value="MEMBRANE METALLOPROTEASE ARASP2, CHLOROPLASTIC-RELATED"/>
    <property type="match status" value="1"/>
</dbReference>
<feature type="transmembrane region" description="Helical" evidence="11">
    <location>
        <begin position="308"/>
        <end position="327"/>
    </location>
</feature>
<proteinExistence type="inferred from homology"/>
<dbReference type="SUPFAM" id="SSF50156">
    <property type="entry name" value="PDZ domain-like"/>
    <property type="match status" value="1"/>
</dbReference>
<dbReference type="GO" id="GO:0004222">
    <property type="term" value="F:metalloendopeptidase activity"/>
    <property type="evidence" value="ECO:0007669"/>
    <property type="project" value="InterPro"/>
</dbReference>
<comment type="subcellular location">
    <subcellularLocation>
        <location evidence="2">Membrane</location>
        <topology evidence="2">Multi-pass membrane protein</topology>
    </subcellularLocation>
</comment>
<evidence type="ECO:0000256" key="11">
    <source>
        <dbReference type="RuleBase" id="RU362031"/>
    </source>
</evidence>
<dbReference type="CDD" id="cd23081">
    <property type="entry name" value="cpPDZ_EcRseP-like"/>
    <property type="match status" value="1"/>
</dbReference>
<feature type="transmembrane region" description="Helical" evidence="11">
    <location>
        <begin position="90"/>
        <end position="113"/>
    </location>
</feature>
<dbReference type="GO" id="GO:0016020">
    <property type="term" value="C:membrane"/>
    <property type="evidence" value="ECO:0007669"/>
    <property type="project" value="UniProtKB-SubCell"/>
</dbReference>
<dbReference type="EMBL" id="CP081135">
    <property type="protein sequence ID" value="UEL48344.1"/>
    <property type="molecule type" value="Genomic_DNA"/>
</dbReference>
<dbReference type="CDD" id="cd06163">
    <property type="entry name" value="S2P-M50_PDZ_RseP-like"/>
    <property type="match status" value="1"/>
</dbReference>